<evidence type="ECO:0000259" key="1">
    <source>
        <dbReference type="SMART" id="SM00848"/>
    </source>
</evidence>
<keyword evidence="2" id="KW-0378">Hydrolase</keyword>
<evidence type="ECO:0000313" key="3">
    <source>
        <dbReference type="Proteomes" id="UP000215914"/>
    </source>
</evidence>
<dbReference type="Proteomes" id="UP000215914">
    <property type="component" value="Unassembled WGS sequence"/>
</dbReference>
<dbReference type="EC" id="3.4.22.14" evidence="2"/>
<accession>A0A9K3HES0</accession>
<reference evidence="2" key="2">
    <citation type="submission" date="2020-06" db="EMBL/GenBank/DDBJ databases">
        <title>Helianthus annuus Genome sequencing and assembly Release 2.</title>
        <authorList>
            <person name="Gouzy J."/>
            <person name="Langlade N."/>
            <person name="Munos S."/>
        </authorList>
    </citation>
    <scope>NUCLEOTIDE SEQUENCE</scope>
    <source>
        <tissue evidence="2">Leaves</tissue>
    </source>
</reference>
<dbReference type="Pfam" id="PF08246">
    <property type="entry name" value="Inhibitor_I29"/>
    <property type="match status" value="1"/>
</dbReference>
<dbReference type="Gene3D" id="1.10.287.2250">
    <property type="match status" value="1"/>
</dbReference>
<dbReference type="InterPro" id="IPR013201">
    <property type="entry name" value="Prot_inhib_I29"/>
</dbReference>
<dbReference type="SUPFAM" id="SSF54001">
    <property type="entry name" value="Cysteine proteinases"/>
    <property type="match status" value="1"/>
</dbReference>
<proteinExistence type="predicted"/>
<organism evidence="2 3">
    <name type="scientific">Helianthus annuus</name>
    <name type="common">Common sunflower</name>
    <dbReference type="NCBI Taxonomy" id="4232"/>
    <lineage>
        <taxon>Eukaryota</taxon>
        <taxon>Viridiplantae</taxon>
        <taxon>Streptophyta</taxon>
        <taxon>Embryophyta</taxon>
        <taxon>Tracheophyta</taxon>
        <taxon>Spermatophyta</taxon>
        <taxon>Magnoliopsida</taxon>
        <taxon>eudicotyledons</taxon>
        <taxon>Gunneridae</taxon>
        <taxon>Pentapetalae</taxon>
        <taxon>asterids</taxon>
        <taxon>campanulids</taxon>
        <taxon>Asterales</taxon>
        <taxon>Asteraceae</taxon>
        <taxon>Asteroideae</taxon>
        <taxon>Heliantheae alliance</taxon>
        <taxon>Heliantheae</taxon>
        <taxon>Helianthus</taxon>
    </lineage>
</organism>
<sequence length="116" mass="13977">MALWKRSSLSVLMGGRRLLSLPPPTPTPISRYHSKGGFFSPSEEEEIIKRRFEAWAVEHGKSYKTVEEKEKRYKIFREKLRAIERHNFKFPDYCKRELTKFSDQTWEEIRRIYGHN</sequence>
<name>A0A9K3HES0_HELAN</name>
<dbReference type="InterPro" id="IPR038765">
    <property type="entry name" value="Papain-like_cys_pep_sf"/>
</dbReference>
<dbReference type="SMART" id="SM00848">
    <property type="entry name" value="Inhibitor_I29"/>
    <property type="match status" value="1"/>
</dbReference>
<dbReference type="Gramene" id="mRNA:HanXRQr2_Chr12g0523771">
    <property type="protein sequence ID" value="mRNA:HanXRQr2_Chr12g0523771"/>
    <property type="gene ID" value="HanXRQr2_Chr12g0523771"/>
</dbReference>
<dbReference type="OrthoDB" id="681865at2759"/>
<dbReference type="AlphaFoldDB" id="A0A9K3HES0"/>
<dbReference type="GO" id="GO:0004197">
    <property type="term" value="F:cysteine-type endopeptidase activity"/>
    <property type="evidence" value="ECO:0007669"/>
    <property type="project" value="UniProtKB-EC"/>
</dbReference>
<dbReference type="EMBL" id="MNCJ02000327">
    <property type="protein sequence ID" value="KAF5776394.1"/>
    <property type="molecule type" value="Genomic_DNA"/>
</dbReference>
<keyword evidence="3" id="KW-1185">Reference proteome</keyword>
<reference evidence="2" key="1">
    <citation type="journal article" date="2017" name="Nature">
        <title>The sunflower genome provides insights into oil metabolism, flowering and Asterid evolution.</title>
        <authorList>
            <person name="Badouin H."/>
            <person name="Gouzy J."/>
            <person name="Grassa C.J."/>
            <person name="Murat F."/>
            <person name="Staton S.E."/>
            <person name="Cottret L."/>
            <person name="Lelandais-Briere C."/>
            <person name="Owens G.L."/>
            <person name="Carrere S."/>
            <person name="Mayjonade B."/>
            <person name="Legrand L."/>
            <person name="Gill N."/>
            <person name="Kane N.C."/>
            <person name="Bowers J.E."/>
            <person name="Hubner S."/>
            <person name="Bellec A."/>
            <person name="Berard A."/>
            <person name="Berges H."/>
            <person name="Blanchet N."/>
            <person name="Boniface M.C."/>
            <person name="Brunel D."/>
            <person name="Catrice O."/>
            <person name="Chaidir N."/>
            <person name="Claudel C."/>
            <person name="Donnadieu C."/>
            <person name="Faraut T."/>
            <person name="Fievet G."/>
            <person name="Helmstetter N."/>
            <person name="King M."/>
            <person name="Knapp S.J."/>
            <person name="Lai Z."/>
            <person name="Le Paslier M.C."/>
            <person name="Lippi Y."/>
            <person name="Lorenzon L."/>
            <person name="Mandel J.R."/>
            <person name="Marage G."/>
            <person name="Marchand G."/>
            <person name="Marquand E."/>
            <person name="Bret-Mestries E."/>
            <person name="Morien E."/>
            <person name="Nambeesan S."/>
            <person name="Nguyen T."/>
            <person name="Pegot-Espagnet P."/>
            <person name="Pouilly N."/>
            <person name="Raftis F."/>
            <person name="Sallet E."/>
            <person name="Schiex T."/>
            <person name="Thomas J."/>
            <person name="Vandecasteele C."/>
            <person name="Vares D."/>
            <person name="Vear F."/>
            <person name="Vautrin S."/>
            <person name="Crespi M."/>
            <person name="Mangin B."/>
            <person name="Burke J.M."/>
            <person name="Salse J."/>
            <person name="Munos S."/>
            <person name="Vincourt P."/>
            <person name="Rieseberg L.H."/>
            <person name="Langlade N.B."/>
        </authorList>
    </citation>
    <scope>NUCLEOTIDE SEQUENCE</scope>
    <source>
        <tissue evidence="2">Leaves</tissue>
    </source>
</reference>
<protein>
    <submittedName>
        <fullName evidence="2">Actinidain</fullName>
        <ecNumber evidence="2">3.4.22.14</ecNumber>
    </submittedName>
</protein>
<gene>
    <name evidence="2" type="ORF">HanXRQr2_Chr12g0523771</name>
</gene>
<comment type="caution">
    <text evidence="2">The sequence shown here is derived from an EMBL/GenBank/DDBJ whole genome shotgun (WGS) entry which is preliminary data.</text>
</comment>
<feature type="domain" description="Cathepsin propeptide inhibitor" evidence="1">
    <location>
        <begin position="52"/>
        <end position="109"/>
    </location>
</feature>
<evidence type="ECO:0000313" key="2">
    <source>
        <dbReference type="EMBL" id="KAF5776394.1"/>
    </source>
</evidence>